<dbReference type="InterPro" id="IPR000326">
    <property type="entry name" value="PAP2/HPO"/>
</dbReference>
<dbReference type="Pfam" id="PF01569">
    <property type="entry name" value="PAP2"/>
    <property type="match status" value="1"/>
</dbReference>
<comment type="caution">
    <text evidence="3">The sequence shown here is derived from an EMBL/GenBank/DDBJ whole genome shotgun (WGS) entry which is preliminary data.</text>
</comment>
<keyword evidence="1" id="KW-0812">Transmembrane</keyword>
<dbReference type="InterPro" id="IPR036938">
    <property type="entry name" value="PAP2/HPO_sf"/>
</dbReference>
<dbReference type="PANTHER" id="PTHR14969">
    <property type="entry name" value="SPHINGOSINE-1-PHOSPHATE PHOSPHOHYDROLASE"/>
    <property type="match status" value="1"/>
</dbReference>
<feature type="domain" description="Phosphatidic acid phosphatase type 2/haloperoxidase" evidence="2">
    <location>
        <begin position="107"/>
        <end position="217"/>
    </location>
</feature>
<dbReference type="EMBL" id="JBEPLU010000002">
    <property type="protein sequence ID" value="MET3527761.1"/>
    <property type="molecule type" value="Genomic_DNA"/>
</dbReference>
<dbReference type="SUPFAM" id="SSF48317">
    <property type="entry name" value="Acid phosphatase/Vanadium-dependent haloperoxidase"/>
    <property type="match status" value="1"/>
</dbReference>
<dbReference type="CDD" id="cd03392">
    <property type="entry name" value="PAP2_like_2"/>
    <property type="match status" value="1"/>
</dbReference>
<accession>A0ABV2EL51</accession>
<gene>
    <name evidence="3" type="ORF">ABID41_002879</name>
</gene>
<feature type="transmembrane region" description="Helical" evidence="1">
    <location>
        <begin position="145"/>
        <end position="163"/>
    </location>
</feature>
<name>A0ABV2EL51_9CAUL</name>
<dbReference type="GO" id="GO:0050380">
    <property type="term" value="F:undecaprenyl-diphosphatase activity"/>
    <property type="evidence" value="ECO:0007669"/>
    <property type="project" value="UniProtKB-EC"/>
</dbReference>
<feature type="transmembrane region" description="Helical" evidence="1">
    <location>
        <begin position="202"/>
        <end position="223"/>
    </location>
</feature>
<evidence type="ECO:0000256" key="1">
    <source>
        <dbReference type="SAM" id="Phobius"/>
    </source>
</evidence>
<dbReference type="Gene3D" id="1.20.144.10">
    <property type="entry name" value="Phosphatidic acid phosphatase type 2/haloperoxidase"/>
    <property type="match status" value="2"/>
</dbReference>
<proteinExistence type="predicted"/>
<keyword evidence="1" id="KW-0472">Membrane</keyword>
<feature type="transmembrane region" description="Helical" evidence="1">
    <location>
        <begin position="175"/>
        <end position="196"/>
    </location>
</feature>
<dbReference type="Proteomes" id="UP001549110">
    <property type="component" value="Unassembled WGS sequence"/>
</dbReference>
<dbReference type="PANTHER" id="PTHR14969:SF13">
    <property type="entry name" value="AT30094P"/>
    <property type="match status" value="1"/>
</dbReference>
<dbReference type="EC" id="3.6.1.27" evidence="3"/>
<evidence type="ECO:0000259" key="2">
    <source>
        <dbReference type="SMART" id="SM00014"/>
    </source>
</evidence>
<feature type="transmembrane region" description="Helical" evidence="1">
    <location>
        <begin position="75"/>
        <end position="97"/>
    </location>
</feature>
<dbReference type="RefSeq" id="WP_331931340.1">
    <property type="nucleotide sequence ID" value="NZ_JBEPLU010000002.1"/>
</dbReference>
<sequence>MIRRLKAIRERLETRTLVALLALAGVPWLFLSIADEVSEGETQALDRRLLLAMRAPGDPSDPIGPRGFEEAVRDITALGGFTVLTIVTVAATLLLIFKRRRLEALVFAGTVLLAQFSNSFLKAFYERPRPELVTHGSYVYTHSFPSGHAAMAAVVFLVLATVFASVETRRRTKALIYGLAVAMVVAVGLSRIYLGVHWPTDVLGGWCLGTSWAIAAWIVLAFARRRLPPEVG</sequence>
<dbReference type="SMART" id="SM00014">
    <property type="entry name" value="acidPPc"/>
    <property type="match status" value="1"/>
</dbReference>
<protein>
    <submittedName>
        <fullName evidence="3">Undecaprenyl-diphosphatase</fullName>
        <ecNumber evidence="3">3.6.1.27</ecNumber>
    </submittedName>
</protein>
<feature type="transmembrane region" description="Helical" evidence="1">
    <location>
        <begin position="104"/>
        <end position="125"/>
    </location>
</feature>
<reference evidence="3 4" key="1">
    <citation type="submission" date="2024-06" db="EMBL/GenBank/DDBJ databases">
        <title>Genomic Encyclopedia of Type Strains, Phase IV (KMG-IV): sequencing the most valuable type-strain genomes for metagenomic binning, comparative biology and taxonomic classification.</title>
        <authorList>
            <person name="Goeker M."/>
        </authorList>
    </citation>
    <scope>NUCLEOTIDE SEQUENCE [LARGE SCALE GENOMIC DNA]</scope>
    <source>
        <strain evidence="3 4">DSM 17809</strain>
    </source>
</reference>
<keyword evidence="3" id="KW-0378">Hydrolase</keyword>
<organism evidence="3 4">
    <name type="scientific">Phenylobacterium koreense</name>
    <dbReference type="NCBI Taxonomy" id="266125"/>
    <lineage>
        <taxon>Bacteria</taxon>
        <taxon>Pseudomonadati</taxon>
        <taxon>Pseudomonadota</taxon>
        <taxon>Alphaproteobacteria</taxon>
        <taxon>Caulobacterales</taxon>
        <taxon>Caulobacteraceae</taxon>
        <taxon>Phenylobacterium</taxon>
    </lineage>
</organism>
<evidence type="ECO:0000313" key="3">
    <source>
        <dbReference type="EMBL" id="MET3527761.1"/>
    </source>
</evidence>
<keyword evidence="1" id="KW-1133">Transmembrane helix</keyword>
<keyword evidence="4" id="KW-1185">Reference proteome</keyword>
<evidence type="ECO:0000313" key="4">
    <source>
        <dbReference type="Proteomes" id="UP001549110"/>
    </source>
</evidence>